<evidence type="ECO:0000313" key="1">
    <source>
        <dbReference type="EMBL" id="JAH31240.1"/>
    </source>
</evidence>
<dbReference type="AlphaFoldDB" id="A0A0E9RS71"/>
<protein>
    <submittedName>
        <fullName evidence="1">Uncharacterized protein</fullName>
    </submittedName>
</protein>
<dbReference type="EMBL" id="GBXM01068326">
    <property type="protein sequence ID" value="JAH40251.1"/>
    <property type="molecule type" value="Transcribed_RNA"/>
</dbReference>
<dbReference type="EMBL" id="GBXM01077337">
    <property type="protein sequence ID" value="JAH31240.1"/>
    <property type="molecule type" value="Transcribed_RNA"/>
</dbReference>
<proteinExistence type="predicted"/>
<organism evidence="1">
    <name type="scientific">Anguilla anguilla</name>
    <name type="common">European freshwater eel</name>
    <name type="synonym">Muraena anguilla</name>
    <dbReference type="NCBI Taxonomy" id="7936"/>
    <lineage>
        <taxon>Eukaryota</taxon>
        <taxon>Metazoa</taxon>
        <taxon>Chordata</taxon>
        <taxon>Craniata</taxon>
        <taxon>Vertebrata</taxon>
        <taxon>Euteleostomi</taxon>
        <taxon>Actinopterygii</taxon>
        <taxon>Neopterygii</taxon>
        <taxon>Teleostei</taxon>
        <taxon>Anguilliformes</taxon>
        <taxon>Anguillidae</taxon>
        <taxon>Anguilla</taxon>
    </lineage>
</organism>
<sequence>MYLNHTFLLDNFSWKL</sequence>
<name>A0A0E9RS71_ANGAN</name>
<reference evidence="1" key="2">
    <citation type="journal article" date="2015" name="Fish Shellfish Immunol.">
        <title>Early steps in the European eel (Anguilla anguilla)-Vibrio vulnificus interaction in the gills: Role of the RtxA13 toxin.</title>
        <authorList>
            <person name="Callol A."/>
            <person name="Pajuelo D."/>
            <person name="Ebbesson L."/>
            <person name="Teles M."/>
            <person name="MacKenzie S."/>
            <person name="Amaro C."/>
        </authorList>
    </citation>
    <scope>NUCLEOTIDE SEQUENCE</scope>
</reference>
<reference evidence="1" key="1">
    <citation type="submission" date="2014-11" db="EMBL/GenBank/DDBJ databases">
        <authorList>
            <person name="Amaro Gonzalez C."/>
        </authorList>
    </citation>
    <scope>NUCLEOTIDE SEQUENCE</scope>
</reference>
<accession>A0A0E9RS71</accession>